<evidence type="ECO:0000313" key="2">
    <source>
        <dbReference type="Proteomes" id="UP000644192"/>
    </source>
</evidence>
<dbReference type="InterPro" id="IPR008767">
    <property type="entry name" value="Phage_SPP1_head-tail_adaptor"/>
</dbReference>
<dbReference type="InterPro" id="IPR038666">
    <property type="entry name" value="SSP1_head-tail_sf"/>
</dbReference>
<dbReference type="AlphaFoldDB" id="A0A8G3N191"/>
<dbReference type="Pfam" id="PF05521">
    <property type="entry name" value="Phage_HCP"/>
    <property type="match status" value="1"/>
</dbReference>
<dbReference type="NCBIfam" id="TIGR01563">
    <property type="entry name" value="gp16_SPP1"/>
    <property type="match status" value="1"/>
</dbReference>
<organism evidence="1 2">
    <name type="scientific">Pseudomonas aeruginosa</name>
    <dbReference type="NCBI Taxonomy" id="287"/>
    <lineage>
        <taxon>Bacteria</taxon>
        <taxon>Pseudomonadati</taxon>
        <taxon>Pseudomonadota</taxon>
        <taxon>Gammaproteobacteria</taxon>
        <taxon>Pseudomonadales</taxon>
        <taxon>Pseudomonadaceae</taxon>
        <taxon>Pseudomonas</taxon>
    </lineage>
</organism>
<gene>
    <name evidence="1" type="ORF">GUL26_04840</name>
</gene>
<protein>
    <submittedName>
        <fullName evidence="1">Phage head closure protein</fullName>
    </submittedName>
</protein>
<reference evidence="1" key="1">
    <citation type="submission" date="2020-01" db="EMBL/GenBank/DDBJ databases">
        <title>Bacteria Cultured from War Wounds Associated with the Conflict in Eastern Ukraine.</title>
        <authorList>
            <person name="Snesrud E."/>
            <person name="Galac M.R."/>
            <person name="Mc Gann P."/>
            <person name="Valentine K."/>
            <person name="Viacheslav K."/>
        </authorList>
    </citation>
    <scope>NUCLEOTIDE SEQUENCE</scope>
    <source>
        <strain evidence="1">VNMU148</strain>
    </source>
</reference>
<comment type="caution">
    <text evidence="1">The sequence shown here is derived from an EMBL/GenBank/DDBJ whole genome shotgun (WGS) entry which is preliminary data.</text>
</comment>
<proteinExistence type="predicted"/>
<dbReference type="Gene3D" id="2.40.10.270">
    <property type="entry name" value="Bacteriophage SPP1 head-tail adaptor protein"/>
    <property type="match status" value="1"/>
</dbReference>
<name>A0A8G3N191_PSEAI</name>
<dbReference type="RefSeq" id="WP_023111187.1">
    <property type="nucleotide sequence ID" value="NZ_BSAO01000064.1"/>
</dbReference>
<dbReference type="EMBL" id="WXZT01000002">
    <property type="protein sequence ID" value="MZZ11561.1"/>
    <property type="molecule type" value="Genomic_DNA"/>
</dbReference>
<sequence>MQAGRLRHLVAFQVKEKIRDPDSGAVDYAWVDRWPKVYAAVEPLSARDLIAAQAAQSQLSARIVIRYREGVLPTMRIVHRGVPYKIEGKPIPDKRSGREYLTILVSEGVTDG</sequence>
<accession>A0A8G3N191</accession>
<evidence type="ECO:0000313" key="1">
    <source>
        <dbReference type="EMBL" id="MZZ11561.1"/>
    </source>
</evidence>
<dbReference type="Proteomes" id="UP000644192">
    <property type="component" value="Unassembled WGS sequence"/>
</dbReference>